<dbReference type="AlphaFoldDB" id="A0AA86P668"/>
<dbReference type="EMBL" id="CATOUU010000517">
    <property type="protein sequence ID" value="CAI9932423.1"/>
    <property type="molecule type" value="Genomic_DNA"/>
</dbReference>
<feature type="coiled-coil region" evidence="1">
    <location>
        <begin position="98"/>
        <end position="164"/>
    </location>
</feature>
<gene>
    <name evidence="3" type="ORF">HINF_LOCUS19686</name>
    <name evidence="2" type="ORF">HINF_LOCUS20068</name>
</gene>
<comment type="caution">
    <text evidence="2">The sequence shown here is derived from an EMBL/GenBank/DDBJ whole genome shotgun (WGS) entry which is preliminary data.</text>
</comment>
<keyword evidence="1" id="KW-0175">Coiled coil</keyword>
<reference evidence="3 4" key="2">
    <citation type="submission" date="2024-07" db="EMBL/GenBank/DDBJ databases">
        <authorList>
            <person name="Akdeniz Z."/>
        </authorList>
    </citation>
    <scope>NUCLEOTIDE SEQUENCE [LARGE SCALE GENOMIC DNA]</scope>
</reference>
<dbReference type="Proteomes" id="UP001642409">
    <property type="component" value="Unassembled WGS sequence"/>
</dbReference>
<name>A0AA86P668_9EUKA</name>
<feature type="coiled-coil region" evidence="1">
    <location>
        <begin position="13"/>
        <end position="61"/>
    </location>
</feature>
<sequence>MQLTEAEQYKSDIEHMQVKHIRIVRENEQLKQQLQQMKLLVMQLQQDKEFSAKDAQKLQIQQISDLQQQIILLTDMNFSLNTQLEQQNAESHAKFLDIQRVQKKYVDTINELEDMRQKMEEKKNNSDELCKQLRFQIQALNEDKKGLKEQIAGLNQKIIQLKMAVDLFLKPACYTQLSLNLLPVFYNHIQHQKYQLILLYVLTETRHFSSCQKSRLCERIYSFIS</sequence>
<protein>
    <submittedName>
        <fullName evidence="3">Hypothetical_protein</fullName>
    </submittedName>
</protein>
<evidence type="ECO:0000256" key="1">
    <source>
        <dbReference type="SAM" id="Coils"/>
    </source>
</evidence>
<evidence type="ECO:0000313" key="2">
    <source>
        <dbReference type="EMBL" id="CAI9932423.1"/>
    </source>
</evidence>
<organism evidence="2">
    <name type="scientific">Hexamita inflata</name>
    <dbReference type="NCBI Taxonomy" id="28002"/>
    <lineage>
        <taxon>Eukaryota</taxon>
        <taxon>Metamonada</taxon>
        <taxon>Diplomonadida</taxon>
        <taxon>Hexamitidae</taxon>
        <taxon>Hexamitinae</taxon>
        <taxon>Hexamita</taxon>
    </lineage>
</organism>
<dbReference type="EMBL" id="CAXDID020000052">
    <property type="protein sequence ID" value="CAL6005760.1"/>
    <property type="molecule type" value="Genomic_DNA"/>
</dbReference>
<reference evidence="2" key="1">
    <citation type="submission" date="2023-06" db="EMBL/GenBank/DDBJ databases">
        <authorList>
            <person name="Kurt Z."/>
        </authorList>
    </citation>
    <scope>NUCLEOTIDE SEQUENCE</scope>
</reference>
<evidence type="ECO:0000313" key="3">
    <source>
        <dbReference type="EMBL" id="CAL6005760.1"/>
    </source>
</evidence>
<keyword evidence="4" id="KW-1185">Reference proteome</keyword>
<accession>A0AA86P668</accession>
<proteinExistence type="predicted"/>
<evidence type="ECO:0000313" key="4">
    <source>
        <dbReference type="Proteomes" id="UP001642409"/>
    </source>
</evidence>